<gene>
    <name evidence="3" type="ORF">DKG77_08360</name>
</gene>
<reference evidence="3 4" key="1">
    <citation type="submission" date="2018-05" db="EMBL/GenBank/DDBJ databases">
        <title>Complete genome sequence of Flagellimonas aquimarina ECD12 isolated from seaweed Ecklonia cava.</title>
        <authorList>
            <person name="Choi S."/>
            <person name="Seong C."/>
        </authorList>
    </citation>
    <scope>NUCLEOTIDE SEQUENCE [LARGE SCALE GENOMIC DNA]</scope>
    <source>
        <strain evidence="3 4">ECD12</strain>
    </source>
</reference>
<dbReference type="Pfam" id="PF07929">
    <property type="entry name" value="PRiA4_ORF3"/>
    <property type="match status" value="1"/>
</dbReference>
<evidence type="ECO:0000313" key="3">
    <source>
        <dbReference type="EMBL" id="PWL38281.1"/>
    </source>
</evidence>
<feature type="compositionally biased region" description="Basic and acidic residues" evidence="1">
    <location>
        <begin position="134"/>
        <end position="145"/>
    </location>
</feature>
<proteinExistence type="predicted"/>
<dbReference type="Gene3D" id="3.10.290.30">
    <property type="entry name" value="MM3350-like"/>
    <property type="match status" value="1"/>
</dbReference>
<protein>
    <recommendedName>
        <fullName evidence="2">Plasmid pRiA4b Orf3-like domain-containing protein</fullName>
    </recommendedName>
</protein>
<keyword evidence="4" id="KW-1185">Reference proteome</keyword>
<sequence>MIYKIRIILDTEEDIFRDIEMEDASTLEDFHNAITQAFGFGGSEMASFYTCDEEWNQDEEIALFDMSETGSDIRLMNETGLSEVMTEQNPKLIYVYDFFSMWTFFVELADIIEKEDGRVYPNLLFSFGELPDSPPEKKFESKPSIDFDDSLDSYDDLDFDENWN</sequence>
<dbReference type="OrthoDB" id="666725at2"/>
<dbReference type="Proteomes" id="UP000245762">
    <property type="component" value="Unassembled WGS sequence"/>
</dbReference>
<feature type="compositionally biased region" description="Acidic residues" evidence="1">
    <location>
        <begin position="146"/>
        <end position="164"/>
    </location>
</feature>
<dbReference type="RefSeq" id="WP_109662108.1">
    <property type="nucleotide sequence ID" value="NZ_QGEG01000002.1"/>
</dbReference>
<dbReference type="InterPro" id="IPR024047">
    <property type="entry name" value="MM3350-like_sf"/>
</dbReference>
<feature type="region of interest" description="Disordered" evidence="1">
    <location>
        <begin position="131"/>
        <end position="164"/>
    </location>
</feature>
<evidence type="ECO:0000259" key="2">
    <source>
        <dbReference type="Pfam" id="PF07929"/>
    </source>
</evidence>
<evidence type="ECO:0000313" key="4">
    <source>
        <dbReference type="Proteomes" id="UP000245762"/>
    </source>
</evidence>
<dbReference type="AlphaFoldDB" id="A0A316KXJ4"/>
<evidence type="ECO:0000256" key="1">
    <source>
        <dbReference type="SAM" id="MobiDB-lite"/>
    </source>
</evidence>
<comment type="caution">
    <text evidence="3">The sequence shown here is derived from an EMBL/GenBank/DDBJ whole genome shotgun (WGS) entry which is preliminary data.</text>
</comment>
<accession>A0A316KXJ4</accession>
<name>A0A316KXJ4_9FLAO</name>
<feature type="domain" description="Plasmid pRiA4b Orf3-like" evidence="2">
    <location>
        <begin position="2"/>
        <end position="126"/>
    </location>
</feature>
<dbReference type="InterPro" id="IPR012912">
    <property type="entry name" value="Plasmid_pRiA4b_Orf3-like"/>
</dbReference>
<organism evidence="3 4">
    <name type="scientific">Flagellimonas aquimarina</name>
    <dbReference type="NCBI Taxonomy" id="2201895"/>
    <lineage>
        <taxon>Bacteria</taxon>
        <taxon>Pseudomonadati</taxon>
        <taxon>Bacteroidota</taxon>
        <taxon>Flavobacteriia</taxon>
        <taxon>Flavobacteriales</taxon>
        <taxon>Flavobacteriaceae</taxon>
        <taxon>Flagellimonas</taxon>
    </lineage>
</organism>
<dbReference type="EMBL" id="QGEG01000002">
    <property type="protein sequence ID" value="PWL38281.1"/>
    <property type="molecule type" value="Genomic_DNA"/>
</dbReference>
<dbReference type="SUPFAM" id="SSF159941">
    <property type="entry name" value="MM3350-like"/>
    <property type="match status" value="1"/>
</dbReference>